<dbReference type="GO" id="GO:0005634">
    <property type="term" value="C:nucleus"/>
    <property type="evidence" value="ECO:0007669"/>
    <property type="project" value="UniProtKB-SubCell"/>
</dbReference>
<evidence type="ECO:0000256" key="2">
    <source>
        <dbReference type="ARBA" id="ARBA00022723"/>
    </source>
</evidence>
<evidence type="ECO:0000256" key="7">
    <source>
        <dbReference type="PROSITE-ProRule" id="PRU00042"/>
    </source>
</evidence>
<reference evidence="10" key="1">
    <citation type="submission" date="2020-08" db="EMBL/GenBank/DDBJ databases">
        <title>Multicomponent nature underlies the extraordinary mechanical properties of spider dragline silk.</title>
        <authorList>
            <person name="Kono N."/>
            <person name="Nakamura H."/>
            <person name="Mori M."/>
            <person name="Yoshida Y."/>
            <person name="Ohtoshi R."/>
            <person name="Malay A.D."/>
            <person name="Moran D.A.P."/>
            <person name="Tomita M."/>
            <person name="Numata K."/>
            <person name="Arakawa K."/>
        </authorList>
    </citation>
    <scope>NUCLEOTIDE SEQUENCE</scope>
</reference>
<gene>
    <name evidence="10" type="primary">NCL1_26242</name>
    <name evidence="10" type="ORF">NPIL_131791</name>
</gene>
<protein>
    <submittedName>
        <fullName evidence="10">Zinc finger protein</fullName>
    </submittedName>
</protein>
<dbReference type="OrthoDB" id="6420602at2759"/>
<dbReference type="InterPro" id="IPR013087">
    <property type="entry name" value="Znf_C2H2_type"/>
</dbReference>
<dbReference type="EMBL" id="BMAW01079869">
    <property type="protein sequence ID" value="GFU17078.1"/>
    <property type="molecule type" value="Genomic_DNA"/>
</dbReference>
<dbReference type="GO" id="GO:0000981">
    <property type="term" value="F:DNA-binding transcription factor activity, RNA polymerase II-specific"/>
    <property type="evidence" value="ECO:0007669"/>
    <property type="project" value="TreeGrafter"/>
</dbReference>
<dbReference type="PROSITE" id="PS50157">
    <property type="entry name" value="ZINC_FINGER_C2H2_2"/>
    <property type="match status" value="8"/>
</dbReference>
<evidence type="ECO:0000256" key="4">
    <source>
        <dbReference type="ARBA" id="ARBA00022771"/>
    </source>
</evidence>
<feature type="compositionally biased region" description="Polar residues" evidence="8">
    <location>
        <begin position="75"/>
        <end position="93"/>
    </location>
</feature>
<feature type="domain" description="C2H2-type" evidence="9">
    <location>
        <begin position="183"/>
        <end position="210"/>
    </location>
</feature>
<evidence type="ECO:0000259" key="9">
    <source>
        <dbReference type="PROSITE" id="PS50157"/>
    </source>
</evidence>
<dbReference type="Proteomes" id="UP000887013">
    <property type="component" value="Unassembled WGS sequence"/>
</dbReference>
<keyword evidence="2" id="KW-0479">Metal-binding</keyword>
<feature type="domain" description="C2H2-type" evidence="9">
    <location>
        <begin position="109"/>
        <end position="136"/>
    </location>
</feature>
<dbReference type="SMART" id="SM00355">
    <property type="entry name" value="ZnF_C2H2"/>
    <property type="match status" value="9"/>
</dbReference>
<organism evidence="10 11">
    <name type="scientific">Nephila pilipes</name>
    <name type="common">Giant wood spider</name>
    <name type="synonym">Nephila maculata</name>
    <dbReference type="NCBI Taxonomy" id="299642"/>
    <lineage>
        <taxon>Eukaryota</taxon>
        <taxon>Metazoa</taxon>
        <taxon>Ecdysozoa</taxon>
        <taxon>Arthropoda</taxon>
        <taxon>Chelicerata</taxon>
        <taxon>Arachnida</taxon>
        <taxon>Araneae</taxon>
        <taxon>Araneomorphae</taxon>
        <taxon>Entelegynae</taxon>
        <taxon>Araneoidea</taxon>
        <taxon>Nephilidae</taxon>
        <taxon>Nephila</taxon>
    </lineage>
</organism>
<sequence>MEESSPVSLIPTEFSKHSEKKWFTCNVCSRHFSKPPKPFSCEICGVCFRKSFTLKKHKYTHKKFKVRRNSKDKNNYQQNGVNNITQKHTSDNGQEGVVAKNTHIELKPYLCQICLQCFTEENALRDHSNIHNGESLLTIDKTLKQDHCSEGKQILVCDICNEQLSDQDALKIHCKAHVEEKPYTCQICQLCFKDEKAFQDHNIHHSNDNRHCCETCGKKFSDKKEFEIHCRVHKSFIPQNGVQNQCNLCKICGKTFADDKSLEIHQQEHTQGKLYAELLKHQQMHEDKLMDIERENYRSKEPTRFFCNTCGQSFCQDHLMRLHSLDHLKEYACNSCDKRFFNAKSLASHCLLHHKRPTHSCIVCREKFDNKNDLLLHCLSHVSGGEYFICSSCKCCFKQREELERHNPCFAKKES</sequence>
<dbReference type="Gene3D" id="3.30.160.60">
    <property type="entry name" value="Classic Zinc Finger"/>
    <property type="match status" value="5"/>
</dbReference>
<keyword evidence="11" id="KW-1185">Reference proteome</keyword>
<evidence type="ECO:0000256" key="3">
    <source>
        <dbReference type="ARBA" id="ARBA00022737"/>
    </source>
</evidence>
<dbReference type="PANTHER" id="PTHR24394">
    <property type="entry name" value="ZINC FINGER PROTEIN"/>
    <property type="match status" value="1"/>
</dbReference>
<evidence type="ECO:0000313" key="10">
    <source>
        <dbReference type="EMBL" id="GFU17078.1"/>
    </source>
</evidence>
<dbReference type="AlphaFoldDB" id="A0A8X6QE45"/>
<feature type="domain" description="C2H2-type" evidence="9">
    <location>
        <begin position="305"/>
        <end position="332"/>
    </location>
</feature>
<feature type="domain" description="C2H2-type" evidence="9">
    <location>
        <begin position="211"/>
        <end position="238"/>
    </location>
</feature>
<evidence type="ECO:0000313" key="11">
    <source>
        <dbReference type="Proteomes" id="UP000887013"/>
    </source>
</evidence>
<comment type="subcellular location">
    <subcellularLocation>
        <location evidence="1">Nucleus</location>
    </subcellularLocation>
</comment>
<dbReference type="SUPFAM" id="SSF57667">
    <property type="entry name" value="beta-beta-alpha zinc fingers"/>
    <property type="match status" value="6"/>
</dbReference>
<feature type="domain" description="C2H2-type" evidence="9">
    <location>
        <begin position="39"/>
        <end position="66"/>
    </location>
</feature>
<accession>A0A8X6QE45</accession>
<dbReference type="GO" id="GO:0008270">
    <property type="term" value="F:zinc ion binding"/>
    <property type="evidence" value="ECO:0007669"/>
    <property type="project" value="UniProtKB-KW"/>
</dbReference>
<evidence type="ECO:0000256" key="5">
    <source>
        <dbReference type="ARBA" id="ARBA00022833"/>
    </source>
</evidence>
<keyword evidence="6" id="KW-0539">Nucleus</keyword>
<proteinExistence type="predicted"/>
<dbReference type="PANTHER" id="PTHR24394:SF29">
    <property type="entry name" value="MYONEURIN"/>
    <property type="match status" value="1"/>
</dbReference>
<evidence type="ECO:0000256" key="8">
    <source>
        <dbReference type="SAM" id="MobiDB-lite"/>
    </source>
</evidence>
<evidence type="ECO:0000256" key="6">
    <source>
        <dbReference type="ARBA" id="ARBA00023242"/>
    </source>
</evidence>
<evidence type="ECO:0000256" key="1">
    <source>
        <dbReference type="ARBA" id="ARBA00004123"/>
    </source>
</evidence>
<keyword evidence="5" id="KW-0862">Zinc</keyword>
<feature type="domain" description="C2H2-type" evidence="9">
    <location>
        <begin position="331"/>
        <end position="358"/>
    </location>
</feature>
<feature type="region of interest" description="Disordered" evidence="8">
    <location>
        <begin position="69"/>
        <end position="93"/>
    </location>
</feature>
<dbReference type="InterPro" id="IPR036236">
    <property type="entry name" value="Znf_C2H2_sf"/>
</dbReference>
<dbReference type="Pfam" id="PF12874">
    <property type="entry name" value="zf-met"/>
    <property type="match status" value="1"/>
</dbReference>
<keyword evidence="3" id="KW-0677">Repeat</keyword>
<comment type="caution">
    <text evidence="10">The sequence shown here is derived from an EMBL/GenBank/DDBJ whole genome shotgun (WGS) entry which is preliminary data.</text>
</comment>
<feature type="domain" description="C2H2-type" evidence="9">
    <location>
        <begin position="247"/>
        <end position="274"/>
    </location>
</feature>
<dbReference type="Pfam" id="PF00096">
    <property type="entry name" value="zf-C2H2"/>
    <property type="match status" value="2"/>
</dbReference>
<dbReference type="PROSITE" id="PS00028">
    <property type="entry name" value="ZINC_FINGER_C2H2_1"/>
    <property type="match status" value="9"/>
</dbReference>
<name>A0A8X6QE45_NEPPI</name>
<keyword evidence="4 7" id="KW-0863">Zinc-finger</keyword>
<feature type="domain" description="C2H2-type" evidence="9">
    <location>
        <begin position="155"/>
        <end position="182"/>
    </location>
</feature>